<dbReference type="EMBL" id="GBRH01191091">
    <property type="protein sequence ID" value="JAE06805.1"/>
    <property type="molecule type" value="Transcribed_RNA"/>
</dbReference>
<sequence>MSLHIHSAHYIGFSCESEQITRFCCTEVSDGIKLSIDRGCV</sequence>
<proteinExistence type="predicted"/>
<reference evidence="1" key="2">
    <citation type="journal article" date="2015" name="Data Brief">
        <title>Shoot transcriptome of the giant reed, Arundo donax.</title>
        <authorList>
            <person name="Barrero R.A."/>
            <person name="Guerrero F.D."/>
            <person name="Moolhuijzen P."/>
            <person name="Goolsby J.A."/>
            <person name="Tidwell J."/>
            <person name="Bellgard S.E."/>
            <person name="Bellgard M.I."/>
        </authorList>
    </citation>
    <scope>NUCLEOTIDE SEQUENCE</scope>
    <source>
        <tissue evidence="1">Shoot tissue taken approximately 20 cm above the soil surface</tissue>
    </source>
</reference>
<organism evidence="1">
    <name type="scientific">Arundo donax</name>
    <name type="common">Giant reed</name>
    <name type="synonym">Donax arundinaceus</name>
    <dbReference type="NCBI Taxonomy" id="35708"/>
    <lineage>
        <taxon>Eukaryota</taxon>
        <taxon>Viridiplantae</taxon>
        <taxon>Streptophyta</taxon>
        <taxon>Embryophyta</taxon>
        <taxon>Tracheophyta</taxon>
        <taxon>Spermatophyta</taxon>
        <taxon>Magnoliopsida</taxon>
        <taxon>Liliopsida</taxon>
        <taxon>Poales</taxon>
        <taxon>Poaceae</taxon>
        <taxon>PACMAD clade</taxon>
        <taxon>Arundinoideae</taxon>
        <taxon>Arundineae</taxon>
        <taxon>Arundo</taxon>
    </lineage>
</organism>
<dbReference type="AlphaFoldDB" id="A0A0A9F196"/>
<accession>A0A0A9F196</accession>
<reference evidence="1" key="1">
    <citation type="submission" date="2014-09" db="EMBL/GenBank/DDBJ databases">
        <authorList>
            <person name="Magalhaes I.L.F."/>
            <person name="Oliveira U."/>
            <person name="Santos F.R."/>
            <person name="Vidigal T.H.D.A."/>
            <person name="Brescovit A.D."/>
            <person name="Santos A.J."/>
        </authorList>
    </citation>
    <scope>NUCLEOTIDE SEQUENCE</scope>
    <source>
        <tissue evidence="1">Shoot tissue taken approximately 20 cm above the soil surface</tissue>
    </source>
</reference>
<name>A0A0A9F196_ARUDO</name>
<protein>
    <submittedName>
        <fullName evidence="1">Uncharacterized protein</fullName>
    </submittedName>
</protein>
<evidence type="ECO:0000313" key="1">
    <source>
        <dbReference type="EMBL" id="JAE06805.1"/>
    </source>
</evidence>